<dbReference type="Proteomes" id="UP001424741">
    <property type="component" value="Unassembled WGS sequence"/>
</dbReference>
<name>A0ABP9V4G4_9BACT</name>
<evidence type="ECO:0000313" key="1">
    <source>
        <dbReference type="EMBL" id="GAA5497564.1"/>
    </source>
</evidence>
<organism evidence="1 2">
    <name type="scientific">Rubritalea halochordaticola</name>
    <dbReference type="NCBI Taxonomy" id="714537"/>
    <lineage>
        <taxon>Bacteria</taxon>
        <taxon>Pseudomonadati</taxon>
        <taxon>Verrucomicrobiota</taxon>
        <taxon>Verrucomicrobiia</taxon>
        <taxon>Verrucomicrobiales</taxon>
        <taxon>Rubritaleaceae</taxon>
        <taxon>Rubritalea</taxon>
    </lineage>
</organism>
<dbReference type="RefSeq" id="WP_346190056.1">
    <property type="nucleotide sequence ID" value="NZ_BAABRL010000016.1"/>
</dbReference>
<proteinExistence type="predicted"/>
<evidence type="ECO:0008006" key="3">
    <source>
        <dbReference type="Google" id="ProtNLM"/>
    </source>
</evidence>
<protein>
    <recommendedName>
        <fullName evidence="3">Ankyrin repeat domain-containing protein</fullName>
    </recommendedName>
</protein>
<dbReference type="SUPFAM" id="SSF160631">
    <property type="entry name" value="SMI1/KNR4-like"/>
    <property type="match status" value="1"/>
</dbReference>
<sequence>MKKYLRASFGDFEQQDLDELQDLCGELPDSFTEFLWEQNGGVGDLKFTGTSVLIYGLGDSPSDLRTIYRETKDEMPDRMMKIGDFSEDRSLLLNCDNGEIFIDGSVVAKSIKDYISEHLTSYEIPGGVENEIVFSITNRRNKRLRELLQSAFNQPSYRTENGLSLVQMALIARNYEAIAILAEFNYDFSGSLFYLFEKLKVNFIFLNALLEGNVNLDEVNQDGKTIFEIDHSWVEDLKKMCRERGLL</sequence>
<comment type="caution">
    <text evidence="1">The sequence shown here is derived from an EMBL/GenBank/DDBJ whole genome shotgun (WGS) entry which is preliminary data.</text>
</comment>
<dbReference type="EMBL" id="BAABRL010000016">
    <property type="protein sequence ID" value="GAA5497564.1"/>
    <property type="molecule type" value="Genomic_DNA"/>
</dbReference>
<evidence type="ECO:0000313" key="2">
    <source>
        <dbReference type="Proteomes" id="UP001424741"/>
    </source>
</evidence>
<gene>
    <name evidence="1" type="ORF">Rhal01_03760</name>
</gene>
<dbReference type="InterPro" id="IPR037883">
    <property type="entry name" value="Knr4/Smi1-like_sf"/>
</dbReference>
<keyword evidence="2" id="KW-1185">Reference proteome</keyword>
<accession>A0ABP9V4G4</accession>
<reference evidence="1 2" key="1">
    <citation type="submission" date="2024-02" db="EMBL/GenBank/DDBJ databases">
        <title>Rubritalea halochordaticola NBRC 107102.</title>
        <authorList>
            <person name="Ichikawa N."/>
            <person name="Katano-Makiyama Y."/>
            <person name="Hidaka K."/>
        </authorList>
    </citation>
    <scope>NUCLEOTIDE SEQUENCE [LARGE SCALE GENOMIC DNA]</scope>
    <source>
        <strain evidence="1 2">NBRC 107102</strain>
    </source>
</reference>